<name>A0ABR3DFL0_NEUIN</name>
<feature type="compositionally biased region" description="Basic and acidic residues" evidence="1">
    <location>
        <begin position="43"/>
        <end position="68"/>
    </location>
</feature>
<feature type="region of interest" description="Disordered" evidence="1">
    <location>
        <begin position="106"/>
        <end position="127"/>
    </location>
</feature>
<reference evidence="2 3" key="1">
    <citation type="submission" date="2023-09" db="EMBL/GenBank/DDBJ databases">
        <title>Multi-omics analysis of a traditional fermented food reveals byproduct-associated fungal strains for waste-to-food upcycling.</title>
        <authorList>
            <consortium name="Lawrence Berkeley National Laboratory"/>
            <person name="Rekdal V.M."/>
            <person name="Villalobos-Escobedo J.M."/>
            <person name="Rodriguez-Valeron N."/>
            <person name="Garcia M.O."/>
            <person name="Vasquez D.P."/>
            <person name="Damayanti I."/>
            <person name="Sorensen P.M."/>
            <person name="Baidoo E.E."/>
            <person name="De Carvalho A.C."/>
            <person name="Riley R."/>
            <person name="Lipzen A."/>
            <person name="He G."/>
            <person name="Yan M."/>
            <person name="Haridas S."/>
            <person name="Daum C."/>
            <person name="Yoshinaga Y."/>
            <person name="Ng V."/>
            <person name="Grigoriev I.V."/>
            <person name="Munk R."/>
            <person name="Nuraida L."/>
            <person name="Wijaya C.H."/>
            <person name="Morales P.-C."/>
            <person name="Keasling J.D."/>
        </authorList>
    </citation>
    <scope>NUCLEOTIDE SEQUENCE [LARGE SCALE GENOMIC DNA]</scope>
    <source>
        <strain evidence="2 3">FGSC 2613</strain>
    </source>
</reference>
<evidence type="ECO:0000313" key="3">
    <source>
        <dbReference type="Proteomes" id="UP001451303"/>
    </source>
</evidence>
<accession>A0ABR3DFL0</accession>
<gene>
    <name evidence="2" type="ORF">QR685DRAFT_204316</name>
</gene>
<organism evidence="2 3">
    <name type="scientific">Neurospora intermedia</name>
    <dbReference type="NCBI Taxonomy" id="5142"/>
    <lineage>
        <taxon>Eukaryota</taxon>
        <taxon>Fungi</taxon>
        <taxon>Dikarya</taxon>
        <taxon>Ascomycota</taxon>
        <taxon>Pezizomycotina</taxon>
        <taxon>Sordariomycetes</taxon>
        <taxon>Sordariomycetidae</taxon>
        <taxon>Sordariales</taxon>
        <taxon>Sordariaceae</taxon>
        <taxon>Neurospora</taxon>
    </lineage>
</organism>
<keyword evidence="3" id="KW-1185">Reference proteome</keyword>
<evidence type="ECO:0000256" key="1">
    <source>
        <dbReference type="SAM" id="MobiDB-lite"/>
    </source>
</evidence>
<dbReference type="EMBL" id="JAVLET010000003">
    <property type="protein sequence ID" value="KAL0471466.1"/>
    <property type="molecule type" value="Genomic_DNA"/>
</dbReference>
<evidence type="ECO:0000313" key="2">
    <source>
        <dbReference type="EMBL" id="KAL0471466.1"/>
    </source>
</evidence>
<dbReference type="Proteomes" id="UP001451303">
    <property type="component" value="Unassembled WGS sequence"/>
</dbReference>
<feature type="region of interest" description="Disordered" evidence="1">
    <location>
        <begin position="43"/>
        <end position="81"/>
    </location>
</feature>
<sequence length="252" mass="28296">MYVDVSGCRYVCKCVSRQGTGGETPQQRDHAVCRMRWRTRMRENTTDEWEKKEEKQELRGVRGEKRSQEAGQGQGKCQAASSRKVGFRNEVSLPCLRVLCSSNRKVRPDQPRTESRKTGKDDRDERREGSAPVWLCLGHTKVAVSGLSKAKPHVVRPGISVVARMRARLAPFGSSGLQLAAAQCLCRPVRDGVADPGPSFPDWRRVSFAPCLGPFLSRWWRMIRSAAARQRTLAADDPPDVQGYQRLETRGC</sequence>
<comment type="caution">
    <text evidence="2">The sequence shown here is derived from an EMBL/GenBank/DDBJ whole genome shotgun (WGS) entry which is preliminary data.</text>
</comment>
<proteinExistence type="predicted"/>
<protein>
    <submittedName>
        <fullName evidence="2">Uncharacterized protein</fullName>
    </submittedName>
</protein>